<sequence>MAYGLEIQEIPEEKPNLYGILTRFQWTHDNIQAVMMDIENGMTPQRGHSKVGRKQPGKSQQLIAK</sequence>
<dbReference type="AlphaFoldDB" id="A0A0E3WTL0"/>
<dbReference type="KEGG" id="mhor:MSHOH_1562"/>
<dbReference type="EMBL" id="CP009516">
    <property type="protein sequence ID" value="AKB78045.1"/>
    <property type="molecule type" value="Genomic_DNA"/>
</dbReference>
<name>A0A0E3WTL0_9EURY</name>
<feature type="region of interest" description="Disordered" evidence="1">
    <location>
        <begin position="41"/>
        <end position="65"/>
    </location>
</feature>
<evidence type="ECO:0000256" key="1">
    <source>
        <dbReference type="SAM" id="MobiDB-lite"/>
    </source>
</evidence>
<accession>A0A0E3WTL0</accession>
<evidence type="ECO:0000313" key="2">
    <source>
        <dbReference type="EMBL" id="AKB78045.1"/>
    </source>
</evidence>
<dbReference type="Proteomes" id="UP000033101">
    <property type="component" value="Chromosome"/>
</dbReference>
<dbReference type="STRING" id="1434110.MSHOH_1562"/>
<reference evidence="2 3" key="1">
    <citation type="submission" date="2014-07" db="EMBL/GenBank/DDBJ databases">
        <title>Methanogenic archaea and the global carbon cycle.</title>
        <authorList>
            <person name="Henriksen J.R."/>
            <person name="Luke J."/>
            <person name="Reinhart S."/>
            <person name="Benedict M.N."/>
            <person name="Youngblut N.D."/>
            <person name="Metcalf M.E."/>
            <person name="Whitaker R.J."/>
            <person name="Metcalf W.W."/>
        </authorList>
    </citation>
    <scope>NUCLEOTIDE SEQUENCE [LARGE SCALE GENOMIC DNA]</scope>
    <source>
        <strain evidence="2 3">HB-1</strain>
    </source>
</reference>
<protein>
    <submittedName>
        <fullName evidence="2">Glycine betaine ABC transport system, glycine betaine-binding protein OpuAC</fullName>
    </submittedName>
</protein>
<dbReference type="Gene3D" id="3.40.190.10">
    <property type="entry name" value="Periplasmic binding protein-like II"/>
    <property type="match status" value="1"/>
</dbReference>
<feature type="compositionally biased region" description="Basic residues" evidence="1">
    <location>
        <begin position="47"/>
        <end position="56"/>
    </location>
</feature>
<gene>
    <name evidence="2" type="ORF">MSHOH_1562</name>
</gene>
<keyword evidence="3" id="KW-1185">Reference proteome</keyword>
<evidence type="ECO:0000313" key="3">
    <source>
        <dbReference type="Proteomes" id="UP000033101"/>
    </source>
</evidence>
<dbReference type="PATRIC" id="fig|1434110.4.peg.1958"/>
<organism evidence="2 3">
    <name type="scientific">Methanosarcina horonobensis HB-1 = JCM 15518</name>
    <dbReference type="NCBI Taxonomy" id="1434110"/>
    <lineage>
        <taxon>Archaea</taxon>
        <taxon>Methanobacteriati</taxon>
        <taxon>Methanobacteriota</taxon>
        <taxon>Stenosarchaea group</taxon>
        <taxon>Methanomicrobia</taxon>
        <taxon>Methanosarcinales</taxon>
        <taxon>Methanosarcinaceae</taxon>
        <taxon>Methanosarcina</taxon>
    </lineage>
</organism>
<dbReference type="HOGENOM" id="CLU_2839383_0_0_2"/>
<proteinExistence type="predicted"/>